<gene>
    <name evidence="1" type="ORF">WMO62_14760</name>
</gene>
<organism evidence="1 2">
    <name type="scientific">Hominiventricola aquisgranensis</name>
    <dbReference type="NCBI Taxonomy" id="3133164"/>
    <lineage>
        <taxon>Bacteria</taxon>
        <taxon>Bacillati</taxon>
        <taxon>Bacillota</taxon>
        <taxon>Clostridia</taxon>
        <taxon>Lachnospirales</taxon>
        <taxon>Lachnospiraceae</taxon>
        <taxon>Hominiventricola</taxon>
    </lineage>
</organism>
<protein>
    <submittedName>
        <fullName evidence="1">Uncharacterized protein</fullName>
    </submittedName>
</protein>
<dbReference type="RefSeq" id="WP_349145149.1">
    <property type="nucleotide sequence ID" value="NZ_JBBMFC010000043.1"/>
</dbReference>
<comment type="caution">
    <text evidence="1">The sequence shown here is derived from an EMBL/GenBank/DDBJ whole genome shotgun (WGS) entry which is preliminary data.</text>
</comment>
<name>A0ABV1I5G5_9FIRM</name>
<accession>A0ABV1I5G5</accession>
<proteinExistence type="predicted"/>
<dbReference type="EMBL" id="JBBMFC010000043">
    <property type="protein sequence ID" value="MEQ2580070.1"/>
    <property type="molecule type" value="Genomic_DNA"/>
</dbReference>
<sequence>MKTKRLMLCAIVAFLIVLLICSIIQKKHTITLSNGEGTIKAEQIQPLWGTVKVSGDSDTDVVFTDIETGEQYIIGYITHGVTEKINLEKDKWYKVEGGGNLTLYPVSIRVE</sequence>
<reference evidence="1 2" key="1">
    <citation type="submission" date="2024-03" db="EMBL/GenBank/DDBJ databases">
        <title>Human intestinal bacterial collection.</title>
        <authorList>
            <person name="Pauvert C."/>
            <person name="Hitch T.C.A."/>
            <person name="Clavel T."/>
        </authorList>
    </citation>
    <scope>NUCLEOTIDE SEQUENCE [LARGE SCALE GENOMIC DNA]</scope>
    <source>
        <strain evidence="1 2">CLA-AA-H78B</strain>
    </source>
</reference>
<evidence type="ECO:0000313" key="2">
    <source>
        <dbReference type="Proteomes" id="UP001470288"/>
    </source>
</evidence>
<evidence type="ECO:0000313" key="1">
    <source>
        <dbReference type="EMBL" id="MEQ2580070.1"/>
    </source>
</evidence>
<dbReference type="Proteomes" id="UP001470288">
    <property type="component" value="Unassembled WGS sequence"/>
</dbReference>
<keyword evidence="2" id="KW-1185">Reference proteome</keyword>